<reference evidence="4 5" key="1">
    <citation type="journal article" date="2019" name="Environ. Microbiol.">
        <title>Genomics insights into ecotype formation of ammonia-oxidizing archaea in the deep ocean.</title>
        <authorList>
            <person name="Wang Y."/>
            <person name="Huang J.M."/>
            <person name="Cui G.J."/>
            <person name="Nunoura T."/>
            <person name="Takaki Y."/>
            <person name="Li W.L."/>
            <person name="Li J."/>
            <person name="Gao Z.M."/>
            <person name="Takai K."/>
            <person name="Zhang A.Q."/>
            <person name="Stepanauskas R."/>
        </authorList>
    </citation>
    <scope>NUCLEOTIDE SEQUENCE [LARGE SCALE GENOMIC DNA]</scope>
    <source>
        <strain evidence="3 4">D1a</strain>
        <strain evidence="1 6">L14</strain>
        <strain evidence="2 5">L15a</strain>
    </source>
</reference>
<organism evidence="1 6">
    <name type="scientific">Marine Group I thaumarchaeote</name>
    <dbReference type="NCBI Taxonomy" id="2511932"/>
    <lineage>
        <taxon>Archaea</taxon>
        <taxon>Nitrososphaerota</taxon>
        <taxon>Marine Group I</taxon>
    </lineage>
</organism>
<comment type="caution">
    <text evidence="1">The sequence shown here is derived from an EMBL/GenBank/DDBJ whole genome shotgun (WGS) entry which is preliminary data.</text>
</comment>
<dbReference type="Proteomes" id="UP000587702">
    <property type="component" value="Unassembled WGS sequence"/>
</dbReference>
<evidence type="ECO:0000313" key="1">
    <source>
        <dbReference type="EMBL" id="NWJ20333.1"/>
    </source>
</evidence>
<dbReference type="Proteomes" id="UP000575480">
    <property type="component" value="Unassembled WGS sequence"/>
</dbReference>
<evidence type="ECO:0000313" key="4">
    <source>
        <dbReference type="Proteomes" id="UP000549797"/>
    </source>
</evidence>
<dbReference type="EMBL" id="JACATJ010000014">
    <property type="protein sequence ID" value="NWK09572.1"/>
    <property type="molecule type" value="Genomic_DNA"/>
</dbReference>
<evidence type="ECO:0000313" key="6">
    <source>
        <dbReference type="Proteomes" id="UP000587702"/>
    </source>
</evidence>
<name>A0A7K4M8E0_9ARCH</name>
<dbReference type="AlphaFoldDB" id="A0A7K4M8E0"/>
<evidence type="ECO:0000313" key="3">
    <source>
        <dbReference type="EMBL" id="NWK09572.1"/>
    </source>
</evidence>
<reference evidence="1" key="2">
    <citation type="submission" date="2020-06" db="EMBL/GenBank/DDBJ databases">
        <authorList>
            <person name="Wang Y."/>
        </authorList>
    </citation>
    <scope>NUCLEOTIDE SEQUENCE</scope>
    <source>
        <strain evidence="3">D1a</strain>
        <strain evidence="1">L14</strain>
        <strain evidence="2">L15a</strain>
    </source>
</reference>
<evidence type="ECO:0000313" key="5">
    <source>
        <dbReference type="Proteomes" id="UP000575480"/>
    </source>
</evidence>
<gene>
    <name evidence="3" type="ORF">HX852_07355</name>
    <name evidence="2" type="ORF">HX858_08165</name>
    <name evidence="1" type="ORF">HX860_04595</name>
</gene>
<dbReference type="EMBL" id="JACATI010000004">
    <property type="protein sequence ID" value="NWJ20333.1"/>
    <property type="molecule type" value="Genomic_DNA"/>
</dbReference>
<dbReference type="Proteomes" id="UP000549797">
    <property type="component" value="Unassembled WGS sequence"/>
</dbReference>
<proteinExistence type="predicted"/>
<sequence>MKVRNKVTIFCPFCQGQHIDEGKYAIKPHTIHLCFHCGKKFKVTKPTIGVRLDSNMTLES</sequence>
<protein>
    <submittedName>
        <fullName evidence="1">Uncharacterized protein</fullName>
    </submittedName>
</protein>
<accession>A0A7K4M8E0</accession>
<evidence type="ECO:0000313" key="2">
    <source>
        <dbReference type="EMBL" id="NWJ57706.1"/>
    </source>
</evidence>
<dbReference type="EMBL" id="JACATH010000011">
    <property type="protein sequence ID" value="NWJ57706.1"/>
    <property type="molecule type" value="Genomic_DNA"/>
</dbReference>